<feature type="compositionally biased region" description="Basic and acidic residues" evidence="3">
    <location>
        <begin position="1131"/>
        <end position="1142"/>
    </location>
</feature>
<dbReference type="Pfam" id="PF04928">
    <property type="entry name" value="PAP_central"/>
    <property type="match status" value="1"/>
</dbReference>
<dbReference type="GO" id="GO:0004623">
    <property type="term" value="F:phospholipase A2 activity"/>
    <property type="evidence" value="ECO:0007669"/>
    <property type="project" value="InterPro"/>
</dbReference>
<evidence type="ECO:0000313" key="5">
    <source>
        <dbReference type="Proteomes" id="UP000050741"/>
    </source>
</evidence>
<dbReference type="Proteomes" id="UP000050741">
    <property type="component" value="Unassembled WGS sequence"/>
</dbReference>
<dbReference type="GO" id="GO:0005634">
    <property type="term" value="C:nucleus"/>
    <property type="evidence" value="ECO:0007669"/>
    <property type="project" value="UniProtKB-SubCell"/>
</dbReference>
<dbReference type="InterPro" id="IPR036444">
    <property type="entry name" value="PLipase_A2_dom_sf"/>
</dbReference>
<dbReference type="SUPFAM" id="SSF81631">
    <property type="entry name" value="PAP/OAS1 substrate-binding domain"/>
    <property type="match status" value="1"/>
</dbReference>
<dbReference type="Gene3D" id="1.10.1410.10">
    <property type="match status" value="1"/>
</dbReference>
<reference evidence="6" key="3">
    <citation type="submission" date="2016-06" db="UniProtKB">
        <authorList>
            <consortium name="WormBaseParasite"/>
        </authorList>
    </citation>
    <scope>IDENTIFICATION</scope>
</reference>
<accession>A0A183BIS1</accession>
<evidence type="ECO:0000256" key="2">
    <source>
        <dbReference type="ARBA" id="ARBA00023242"/>
    </source>
</evidence>
<dbReference type="InterPro" id="IPR003822">
    <property type="entry name" value="PAH"/>
</dbReference>
<comment type="subcellular location">
    <subcellularLocation>
        <location evidence="1">Nucleus</location>
    </subcellularLocation>
</comment>
<dbReference type="WBParaSite" id="GPLIN_000050000">
    <property type="protein sequence ID" value="GPLIN_000050000"/>
    <property type="gene ID" value="GPLIN_000050000"/>
</dbReference>
<dbReference type="InterPro" id="IPR053322">
    <property type="entry name" value="PLA2-like"/>
</dbReference>
<protein>
    <submittedName>
        <fullName evidence="6">Polynucleotide adenylyltransferase</fullName>
    </submittedName>
</protein>
<feature type="domain" description="Poly(A) polymerase central" evidence="4">
    <location>
        <begin position="1648"/>
        <end position="1722"/>
    </location>
</feature>
<dbReference type="PANTHER" id="PTHR34228">
    <property type="entry name" value="PROTEIN CBG09474-RELATED"/>
    <property type="match status" value="1"/>
</dbReference>
<feature type="compositionally biased region" description="Polar residues" evidence="3">
    <location>
        <begin position="1143"/>
        <end position="1152"/>
    </location>
</feature>
<evidence type="ECO:0000256" key="3">
    <source>
        <dbReference type="SAM" id="MobiDB-lite"/>
    </source>
</evidence>
<reference evidence="5" key="2">
    <citation type="submission" date="2014-05" db="EMBL/GenBank/DDBJ databases">
        <title>The genome and life-stage specific transcriptomes of Globodera pallida elucidate key aspects of plant parasitism by a cyst nematode.</title>
        <authorList>
            <person name="Cotton J.A."/>
            <person name="Lilley C.J."/>
            <person name="Jones L.M."/>
            <person name="Kikuchi T."/>
            <person name="Reid A.J."/>
            <person name="Thorpe P."/>
            <person name="Tsai I.J."/>
            <person name="Beasley H."/>
            <person name="Blok V."/>
            <person name="Cock P.J.A."/>
            <person name="Van den Akker S.E."/>
            <person name="Holroyd N."/>
            <person name="Hunt M."/>
            <person name="Mantelin S."/>
            <person name="Naghra H."/>
            <person name="Pain A."/>
            <person name="Palomares-Rius J.E."/>
            <person name="Zarowiecki M."/>
            <person name="Berriman M."/>
            <person name="Jones J.T."/>
            <person name="Urwin P.E."/>
        </authorList>
    </citation>
    <scope>NUCLEOTIDE SEQUENCE [LARGE SCALE GENOMIC DNA]</scope>
    <source>
        <strain evidence="5">Lindley</strain>
    </source>
</reference>
<proteinExistence type="predicted"/>
<dbReference type="SUPFAM" id="SSF47762">
    <property type="entry name" value="PAH2 domain"/>
    <property type="match status" value="1"/>
</dbReference>
<dbReference type="GO" id="GO:0006355">
    <property type="term" value="P:regulation of DNA-templated transcription"/>
    <property type="evidence" value="ECO:0007669"/>
    <property type="project" value="InterPro"/>
</dbReference>
<dbReference type="GO" id="GO:1990817">
    <property type="term" value="F:poly(A) RNA polymerase activity"/>
    <property type="evidence" value="ECO:0007669"/>
    <property type="project" value="InterPro"/>
</dbReference>
<sequence length="1897" mass="217048">MSENAVTRDCPSRKNAFNNCCVAHDKCYTAQAGQSNCDNKFCNCLEEAANGTKVCSAYEAKAFCLLVRQFGDGPYKASAPCSWSRCGFWFNTAKQLGCDCDGTETRGCGPLSLGRSYQCFFCNPSTIFGIEPLRLHFDYAQILFDASLNDGERNRLCLQIDAFQIHLAIESNLALSDAFDEQKPRKSNRSAGRRAKLGLRREYEEAVRGKAEQNYALGTLSLVDVCKMWDFWLSVEDVNLLMSKVATSGGNLNSFNKRNFTRTVRFDCNIISDEQLALNDANQKWIKKLMQFVSTRHFNFLSKFFAEDALRKELDLRKWFDSERIEGENIFSYAMRTPNVRDDLNELGHVKRRMKLYLLTHERMDDLELLSPVIMAIDEYSLAEHPKDHQNPKTHSFIANLASTTSPLAPLSAISGPNKKIKKNEKQSKMRENIINNPVAYREYTVAIEEFCLQKIDSNTLVQRINNLFGQNPELAKDFNTFTSGEYKAKIQGHKIRIIPDGGKDSDALADEDGTTDALQNNTLSLDIAKTYVECPDKKSAAGDEISYVSKDPEVIILFTYYKMLLSNVEDEMSLSVGGSYRDFLEKLEVFSATWYYRESVRELFNFADSLPDKNGDFKRFLELFEEMLKVTSESQIEAEFELCRLHKFAFNFSTLPSLLNESKLWRDYIFGRINGIDRNSFDKKALVFLLPDDEAVWTNIDCNNAELVKRFGKKIREFPFIGHIHFFAMERLINQFDQTKYIFCHGTQWLTVPELKERLRWLVRESVLEALEAKFPEILHFELLNERSRIVTFTAQLSHKTGTTMAEAFEARLYIPELIITLKKHSFCRLFHLTNFVKEWEGGNKRVENESEISHWSPKNCETEEGIRETLVKQRKSAKFELFSFLMGQTAINNNWLGQLIIKRPGARTRIAKLLDNRSMCEALLNTGHLTDRTDFPKFDELYEIASKKCPNFVKVFSVVPMCGGSVDDSEMNNKFDEWIRDRHFETLRELIETDSEFAMEFADDELYEIASKKCPNFVKAFSVVPMCGGSVDDSEMNNKFDEWIRDRHFETLRELIETDSEFGMEFADEAEAAEDAADKLSAFLNNPRKAKYILKMMRGTENGAETQLQFVGPNAGDEKKRKCKKIRENANKSNAHKSEETPNVTNSDLDTISEGGEQKGETEASGGKSPIRSLDRGKSPIRSLDSANREVAKAGKSPIRSLDSANREVAKAWPSSPTANRGEESGGGGKRLEGAMVVGDFGDDEFLSLKYGQLLEALLKKQNIEATKTNESNRELAEYNVRTLLKLLDIGIYANELCHRLKALRQTVALIGQNESNKKETNELRQNWRRVKVAELSAKCECKGLEKQLHQMLKQSVQIMERMQGEASDGSARMEEAQVKWAKGQLHLTKLAFAIANGLLSESFWTDRIKKAICELFQAYSEDCAALSPAAHFQISQLHLLNKCNVRVIDSICVLPEGFSVESVLGKDLCNLSSLESREKCRDGSLHCLLCQNAEVSFLTKSWRDRLASIPLIKVHFMGVQMDIPIIIIPGISKLPPAKTFTAKQIDTFLSVLTINADKLLRADHLFDEGGYQSDRKWHEAEKKRLIQSLGRSDDVESVKIMREIGLLNRNCEMLSKNREQTLQQSDRLKHLMSMTRVLAEFVINTFRIVLSYLEQWAKGKHIYDGTMGYLEPKMLAVMLTKVFLLYPKASAPFLIDKFFFTYSFWEWAVPVQLAPIDRSRRAEFLIIRSEMIRAMKQLKNTPDIQRAIIKPLEKDKFTEKFNHFIVVTCAGPHFHIDKFCAFVGKRLRYELFEFVESPLAKWVRFCQVFPNLMDASKECVLPDPSEMCKKRWLVGIELVEPQKAIGNFKGKLRANLRKKIDVKIKKDFEKGLFYNLQLNSEYVEGRQMLDAAHW</sequence>
<dbReference type="Pfam" id="PF02671">
    <property type="entry name" value="PAH"/>
    <property type="match status" value="1"/>
</dbReference>
<organism evidence="5 6">
    <name type="scientific">Globodera pallida</name>
    <name type="common">Potato cyst nematode worm</name>
    <name type="synonym">Heterodera pallida</name>
    <dbReference type="NCBI Taxonomy" id="36090"/>
    <lineage>
        <taxon>Eukaryota</taxon>
        <taxon>Metazoa</taxon>
        <taxon>Ecdysozoa</taxon>
        <taxon>Nematoda</taxon>
        <taxon>Chromadorea</taxon>
        <taxon>Rhabditida</taxon>
        <taxon>Tylenchina</taxon>
        <taxon>Tylenchomorpha</taxon>
        <taxon>Tylenchoidea</taxon>
        <taxon>Heteroderidae</taxon>
        <taxon>Heteroderinae</taxon>
        <taxon>Globodera</taxon>
    </lineage>
</organism>
<feature type="region of interest" description="Disordered" evidence="3">
    <location>
        <begin position="1131"/>
        <end position="1233"/>
    </location>
</feature>
<dbReference type="InterPro" id="IPR036600">
    <property type="entry name" value="PAH_sf"/>
</dbReference>
<name>A0A183BIS1_GLOPA</name>
<evidence type="ECO:0000313" key="6">
    <source>
        <dbReference type="WBParaSite" id="GPLIN_000050000"/>
    </source>
</evidence>
<dbReference type="SUPFAM" id="SSF48619">
    <property type="entry name" value="Phospholipase A2, PLA2"/>
    <property type="match status" value="1"/>
</dbReference>
<dbReference type="Gene3D" id="1.20.1160.11">
    <property type="entry name" value="Paired amphipathic helix"/>
    <property type="match status" value="1"/>
</dbReference>
<keyword evidence="2" id="KW-0539">Nucleus</keyword>
<dbReference type="GO" id="GO:0050482">
    <property type="term" value="P:arachidonate secretion"/>
    <property type="evidence" value="ECO:0007669"/>
    <property type="project" value="InterPro"/>
</dbReference>
<dbReference type="GO" id="GO:0006644">
    <property type="term" value="P:phospholipid metabolic process"/>
    <property type="evidence" value="ECO:0007669"/>
    <property type="project" value="InterPro"/>
</dbReference>
<keyword evidence="5" id="KW-1185">Reference proteome</keyword>
<evidence type="ECO:0000256" key="1">
    <source>
        <dbReference type="ARBA" id="ARBA00004123"/>
    </source>
</evidence>
<dbReference type="InterPro" id="IPR007012">
    <property type="entry name" value="PolA_pol_cen_dom"/>
</dbReference>
<evidence type="ECO:0000259" key="4">
    <source>
        <dbReference type="Pfam" id="PF04928"/>
    </source>
</evidence>
<reference evidence="5" key="1">
    <citation type="submission" date="2013-12" db="EMBL/GenBank/DDBJ databases">
        <authorList>
            <person name="Aslett M."/>
        </authorList>
    </citation>
    <scope>NUCLEOTIDE SEQUENCE [LARGE SCALE GENOMIC DNA]</scope>
    <source>
        <strain evidence="5">Lindley</strain>
    </source>
</reference>